<protein>
    <recommendedName>
        <fullName evidence="12">Elongation of fatty acids protein</fullName>
        <ecNumber evidence="12">2.3.1.-</ecNumber>
    </recommendedName>
</protein>
<dbReference type="Proteomes" id="UP000283383">
    <property type="component" value="Unassembled WGS sequence"/>
</dbReference>
<evidence type="ECO:0000313" key="14">
    <source>
        <dbReference type="Proteomes" id="UP000283383"/>
    </source>
</evidence>
<evidence type="ECO:0000256" key="7">
    <source>
        <dbReference type="ARBA" id="ARBA00022989"/>
    </source>
</evidence>
<keyword evidence="5 12" id="KW-0812">Transmembrane</keyword>
<comment type="similarity">
    <text evidence="2 12">Belongs to the ELO family.</text>
</comment>
<keyword evidence="10 12" id="KW-0275">Fatty acid biosynthesis</keyword>
<dbReference type="Pfam" id="PF01151">
    <property type="entry name" value="ELO"/>
    <property type="match status" value="1"/>
</dbReference>
<proteinExistence type="inferred from homology"/>
<evidence type="ECO:0000256" key="2">
    <source>
        <dbReference type="ARBA" id="ARBA00007263"/>
    </source>
</evidence>
<dbReference type="InterPro" id="IPR002076">
    <property type="entry name" value="ELO_fam"/>
</dbReference>
<dbReference type="GO" id="GO:0009922">
    <property type="term" value="F:fatty acid elongase activity"/>
    <property type="evidence" value="ECO:0007669"/>
    <property type="project" value="UniProtKB-EC"/>
</dbReference>
<dbReference type="PANTHER" id="PTHR11157">
    <property type="entry name" value="FATTY ACID ACYL TRANSFERASE-RELATED"/>
    <property type="match status" value="1"/>
</dbReference>
<dbReference type="PANTHER" id="PTHR11157:SF134">
    <property type="entry name" value="ELONGATION OF FATTY ACIDS PROTEIN 1-RELATED"/>
    <property type="match status" value="1"/>
</dbReference>
<dbReference type="GO" id="GO:0019367">
    <property type="term" value="P:fatty acid elongation, saturated fatty acid"/>
    <property type="evidence" value="ECO:0007669"/>
    <property type="project" value="TreeGrafter"/>
</dbReference>
<feature type="transmembrane region" description="Helical" evidence="12">
    <location>
        <begin position="134"/>
        <end position="156"/>
    </location>
</feature>
<keyword evidence="6 12" id="KW-0276">Fatty acid metabolism</keyword>
<gene>
    <name evidence="13" type="ORF">GcM3_202031</name>
</gene>
<keyword evidence="4 12" id="KW-0808">Transferase</keyword>
<evidence type="ECO:0000256" key="11">
    <source>
        <dbReference type="ARBA" id="ARBA00047375"/>
    </source>
</evidence>
<dbReference type="EMBL" id="MCBQ01020258">
    <property type="protein sequence ID" value="RKF55337.1"/>
    <property type="molecule type" value="Genomic_DNA"/>
</dbReference>
<evidence type="ECO:0000256" key="12">
    <source>
        <dbReference type="RuleBase" id="RU361115"/>
    </source>
</evidence>
<evidence type="ECO:0000256" key="1">
    <source>
        <dbReference type="ARBA" id="ARBA00004141"/>
    </source>
</evidence>
<keyword evidence="3 12" id="KW-0444">Lipid biosynthesis</keyword>
<evidence type="ECO:0000256" key="5">
    <source>
        <dbReference type="ARBA" id="ARBA00022692"/>
    </source>
</evidence>
<feature type="transmembrane region" description="Helical" evidence="12">
    <location>
        <begin position="225"/>
        <end position="243"/>
    </location>
</feature>
<dbReference type="GO" id="GO:0005789">
    <property type="term" value="C:endoplasmic reticulum membrane"/>
    <property type="evidence" value="ECO:0007669"/>
    <property type="project" value="TreeGrafter"/>
</dbReference>
<organism evidence="13 14">
    <name type="scientific">Golovinomyces cichoracearum</name>
    <dbReference type="NCBI Taxonomy" id="62708"/>
    <lineage>
        <taxon>Eukaryota</taxon>
        <taxon>Fungi</taxon>
        <taxon>Dikarya</taxon>
        <taxon>Ascomycota</taxon>
        <taxon>Pezizomycotina</taxon>
        <taxon>Leotiomycetes</taxon>
        <taxon>Erysiphales</taxon>
        <taxon>Erysiphaceae</taxon>
        <taxon>Golovinomyces</taxon>
    </lineage>
</organism>
<evidence type="ECO:0000256" key="3">
    <source>
        <dbReference type="ARBA" id="ARBA00022516"/>
    </source>
</evidence>
<keyword evidence="14" id="KW-1185">Reference proteome</keyword>
<feature type="transmembrane region" description="Helical" evidence="12">
    <location>
        <begin position="163"/>
        <end position="181"/>
    </location>
</feature>
<dbReference type="GO" id="GO:0034626">
    <property type="term" value="P:fatty acid elongation, polyunsaturated fatty acid"/>
    <property type="evidence" value="ECO:0007669"/>
    <property type="project" value="TreeGrafter"/>
</dbReference>
<evidence type="ECO:0000256" key="6">
    <source>
        <dbReference type="ARBA" id="ARBA00022832"/>
    </source>
</evidence>
<accession>A0A420HD66</accession>
<keyword evidence="7 12" id="KW-1133">Transmembrane helix</keyword>
<dbReference type="STRING" id="62708.A0A420HD66"/>
<comment type="subcellular location">
    <subcellularLocation>
        <location evidence="1">Membrane</location>
        <topology evidence="1">Multi-pass membrane protein</topology>
    </subcellularLocation>
</comment>
<dbReference type="EC" id="2.3.1.-" evidence="12"/>
<feature type="transmembrane region" description="Helical" evidence="12">
    <location>
        <begin position="263"/>
        <end position="284"/>
    </location>
</feature>
<name>A0A420HD66_9PEZI</name>
<comment type="catalytic activity">
    <reaction evidence="11">
        <text>a very-long-chain acyl-CoA + malonyl-CoA + H(+) = a very-long-chain 3-oxoacyl-CoA + CO2 + CoA</text>
        <dbReference type="Rhea" id="RHEA:32727"/>
        <dbReference type="ChEBI" id="CHEBI:15378"/>
        <dbReference type="ChEBI" id="CHEBI:16526"/>
        <dbReference type="ChEBI" id="CHEBI:57287"/>
        <dbReference type="ChEBI" id="CHEBI:57384"/>
        <dbReference type="ChEBI" id="CHEBI:90725"/>
        <dbReference type="ChEBI" id="CHEBI:90736"/>
        <dbReference type="EC" id="2.3.1.199"/>
    </reaction>
</comment>
<keyword evidence="8 12" id="KW-0443">Lipid metabolism</keyword>
<comment type="caution">
    <text evidence="13">The sequence shown here is derived from an EMBL/GenBank/DDBJ whole genome shotgun (WGS) entry which is preliminary data.</text>
</comment>
<dbReference type="GO" id="GO:0042761">
    <property type="term" value="P:very long-chain fatty acid biosynthetic process"/>
    <property type="evidence" value="ECO:0007669"/>
    <property type="project" value="TreeGrafter"/>
</dbReference>
<keyword evidence="9 12" id="KW-0472">Membrane</keyword>
<feature type="transmembrane region" description="Helical" evidence="12">
    <location>
        <begin position="187"/>
        <end position="205"/>
    </location>
</feature>
<dbReference type="GO" id="GO:0034625">
    <property type="term" value="P:fatty acid elongation, monounsaturated fatty acid"/>
    <property type="evidence" value="ECO:0007669"/>
    <property type="project" value="TreeGrafter"/>
</dbReference>
<evidence type="ECO:0000256" key="9">
    <source>
        <dbReference type="ARBA" id="ARBA00023136"/>
    </source>
</evidence>
<feature type="transmembrane region" description="Helical" evidence="12">
    <location>
        <begin position="52"/>
        <end position="71"/>
    </location>
</feature>
<comment type="catalytic activity">
    <reaction evidence="12">
        <text>an acyl-CoA + malonyl-CoA + H(+) = a 3-oxoacyl-CoA + CO2 + CoA</text>
        <dbReference type="Rhea" id="RHEA:50252"/>
        <dbReference type="ChEBI" id="CHEBI:15378"/>
        <dbReference type="ChEBI" id="CHEBI:16526"/>
        <dbReference type="ChEBI" id="CHEBI:57287"/>
        <dbReference type="ChEBI" id="CHEBI:57384"/>
        <dbReference type="ChEBI" id="CHEBI:58342"/>
        <dbReference type="ChEBI" id="CHEBI:90726"/>
    </reaction>
    <physiologicalReaction direction="left-to-right" evidence="12">
        <dbReference type="Rhea" id="RHEA:50253"/>
    </physiologicalReaction>
</comment>
<feature type="transmembrane region" description="Helical" evidence="12">
    <location>
        <begin position="92"/>
        <end position="114"/>
    </location>
</feature>
<evidence type="ECO:0000256" key="4">
    <source>
        <dbReference type="ARBA" id="ARBA00022679"/>
    </source>
</evidence>
<sequence length="353" mass="39923">MSSLDITEHPQVPTLERPSGIVLWPIFDRIFYSVKGYHADEFEFNPAGTPMASAKSAFTAIVTYYVVIIGGRELMRSRPAVKLNTIFKFHNFFLSSFSGALLLMFLEQIIPTIYHHGLFFSICDPAGGWTPQLVILYYLNYLTKYFELLDTVFLVLKKKPLTFLHCYHHGATALLCFSQLLGVTTVSWVPISLNLTVHVIMYWYYYQSARGIRVWWKEWITRLQIIQFVIDLGFIYFAAYNYFVSAHRPSIPHYGKCAGEDVAALSGIGILTSYLMLFISFYIVTYSKSSGKRASGRKAAKSLKDAESTFKSHSQLLYLTAFTVPDVQAILHGNSTKSPSGINATGSNRSRKA</sequence>
<evidence type="ECO:0000256" key="10">
    <source>
        <dbReference type="ARBA" id="ARBA00023160"/>
    </source>
</evidence>
<evidence type="ECO:0000256" key="8">
    <source>
        <dbReference type="ARBA" id="ARBA00023098"/>
    </source>
</evidence>
<evidence type="ECO:0000313" key="13">
    <source>
        <dbReference type="EMBL" id="RKF55337.1"/>
    </source>
</evidence>
<dbReference type="GO" id="GO:0030148">
    <property type="term" value="P:sphingolipid biosynthetic process"/>
    <property type="evidence" value="ECO:0007669"/>
    <property type="project" value="TreeGrafter"/>
</dbReference>
<dbReference type="AlphaFoldDB" id="A0A420HD66"/>
<reference evidence="13 14" key="1">
    <citation type="journal article" date="2018" name="BMC Genomics">
        <title>Comparative genome analyses reveal sequence features reflecting distinct modes of host-adaptation between dicot and monocot powdery mildew.</title>
        <authorList>
            <person name="Wu Y."/>
            <person name="Ma X."/>
            <person name="Pan Z."/>
            <person name="Kale S.D."/>
            <person name="Song Y."/>
            <person name="King H."/>
            <person name="Zhang Q."/>
            <person name="Presley C."/>
            <person name="Deng X."/>
            <person name="Wei C.I."/>
            <person name="Xiao S."/>
        </authorList>
    </citation>
    <scope>NUCLEOTIDE SEQUENCE [LARGE SCALE GENOMIC DNA]</scope>
    <source>
        <strain evidence="13">UMSG3</strain>
    </source>
</reference>